<comment type="caution">
    <text evidence="7">The sequence shown here is derived from an EMBL/GenBank/DDBJ whole genome shotgun (WGS) entry which is preliminary data.</text>
</comment>
<dbReference type="InterPro" id="IPR023365">
    <property type="entry name" value="Sortase_dom-sf"/>
</dbReference>
<feature type="active site" description="Proton donor/acceptor" evidence="4">
    <location>
        <position position="137"/>
    </location>
</feature>
<evidence type="ECO:0000256" key="2">
    <source>
        <dbReference type="ARBA" id="ARBA00022801"/>
    </source>
</evidence>
<dbReference type="SUPFAM" id="SSF63817">
    <property type="entry name" value="Sortase"/>
    <property type="match status" value="1"/>
</dbReference>
<dbReference type="AlphaFoldDB" id="A0A9X3FW66"/>
<reference evidence="7" key="1">
    <citation type="submission" date="2022-12" db="EMBL/GenBank/DDBJ databases">
        <title>Description and comparative metabolic analysis of Aerococcus sp. nov., isolated from the feces of a pig.</title>
        <authorList>
            <person name="Chang Y.-H."/>
        </authorList>
    </citation>
    <scope>NUCLEOTIDE SEQUENCE</scope>
    <source>
        <strain evidence="7">YH-aer222</strain>
    </source>
</reference>
<keyword evidence="2" id="KW-0378">Hydrolase</keyword>
<sequence>MARKRKFSLRKLLGALLILVGIVIIAINFLPNPQIARSVNESQEAVDQVTAEEIKENKTSDDAVFDFDAVENINPTSAYIDSVEMDPSLIIGQMVIPQSEINMTLFKGVSEPVLYAGVGTMRPDQVMGQGNYPIAGHYDWNGHLLYRLDWVKSGDVIRITDKDKIYEYVAVANDVVEPNAAYLITDDYAQEEYGQPIISIMNCFFPQRYYNGDDDRYFVFGVLVNETNYAPEKMNVKDFNWDSEEEKAEFETNNPSKDGNYSFDQYKDNQWAERNELEAQE</sequence>
<evidence type="ECO:0000256" key="6">
    <source>
        <dbReference type="SAM" id="Phobius"/>
    </source>
</evidence>
<dbReference type="Gene3D" id="2.40.260.10">
    <property type="entry name" value="Sortase"/>
    <property type="match status" value="1"/>
</dbReference>
<keyword evidence="1" id="KW-0645">Protease</keyword>
<proteinExistence type="predicted"/>
<evidence type="ECO:0000256" key="1">
    <source>
        <dbReference type="ARBA" id="ARBA00022670"/>
    </source>
</evidence>
<gene>
    <name evidence="7" type="ORF">OW157_03490</name>
</gene>
<evidence type="ECO:0000256" key="4">
    <source>
        <dbReference type="PIRSR" id="PIRSR605754-1"/>
    </source>
</evidence>
<keyword evidence="6" id="KW-1133">Transmembrane helix</keyword>
<evidence type="ECO:0000256" key="3">
    <source>
        <dbReference type="ARBA" id="ARBA00022807"/>
    </source>
</evidence>
<dbReference type="GO" id="GO:0006508">
    <property type="term" value="P:proteolysis"/>
    <property type="evidence" value="ECO:0007669"/>
    <property type="project" value="UniProtKB-KW"/>
</dbReference>
<keyword evidence="8" id="KW-1185">Reference proteome</keyword>
<feature type="region of interest" description="Disordered" evidence="5">
    <location>
        <begin position="245"/>
        <end position="266"/>
    </location>
</feature>
<name>A0A9X3FW66_9LACT</name>
<dbReference type="InterPro" id="IPR042007">
    <property type="entry name" value="Sortase_A"/>
</dbReference>
<dbReference type="GO" id="GO:0008234">
    <property type="term" value="F:cysteine-type peptidase activity"/>
    <property type="evidence" value="ECO:0007669"/>
    <property type="project" value="UniProtKB-KW"/>
</dbReference>
<evidence type="ECO:0000256" key="5">
    <source>
        <dbReference type="SAM" id="MobiDB-lite"/>
    </source>
</evidence>
<protein>
    <submittedName>
        <fullName evidence="7">Class A sortase</fullName>
    </submittedName>
</protein>
<dbReference type="CDD" id="cd06165">
    <property type="entry name" value="Sortase_A"/>
    <property type="match status" value="1"/>
</dbReference>
<dbReference type="RefSeq" id="WP_268751947.1">
    <property type="nucleotide sequence ID" value="NZ_JAPRFQ010000001.1"/>
</dbReference>
<keyword evidence="6" id="KW-0472">Membrane</keyword>
<feature type="transmembrane region" description="Helical" evidence="6">
    <location>
        <begin position="12"/>
        <end position="30"/>
    </location>
</feature>
<feature type="active site" description="Acyl-thioester intermediate" evidence="4">
    <location>
        <position position="203"/>
    </location>
</feature>
<keyword evidence="6" id="KW-0812">Transmembrane</keyword>
<accession>A0A9X3FW66</accession>
<evidence type="ECO:0000313" key="8">
    <source>
        <dbReference type="Proteomes" id="UP001146670"/>
    </source>
</evidence>
<feature type="compositionally biased region" description="Polar residues" evidence="5">
    <location>
        <begin position="251"/>
        <end position="263"/>
    </location>
</feature>
<organism evidence="7 8">
    <name type="scientific">Aerococcus kribbianus</name>
    <dbReference type="NCBI Taxonomy" id="2999064"/>
    <lineage>
        <taxon>Bacteria</taxon>
        <taxon>Bacillati</taxon>
        <taxon>Bacillota</taxon>
        <taxon>Bacilli</taxon>
        <taxon>Lactobacillales</taxon>
        <taxon>Aerococcaceae</taxon>
        <taxon>Aerococcus</taxon>
    </lineage>
</organism>
<evidence type="ECO:0000313" key="7">
    <source>
        <dbReference type="EMBL" id="MCZ0725632.1"/>
    </source>
</evidence>
<dbReference type="Proteomes" id="UP001146670">
    <property type="component" value="Unassembled WGS sequence"/>
</dbReference>
<dbReference type="EMBL" id="JAPRFR010000001">
    <property type="protein sequence ID" value="MCZ0725632.1"/>
    <property type="molecule type" value="Genomic_DNA"/>
</dbReference>
<dbReference type="InterPro" id="IPR005754">
    <property type="entry name" value="Sortase"/>
</dbReference>
<keyword evidence="3" id="KW-0788">Thiol protease</keyword>
<dbReference type="Pfam" id="PF04203">
    <property type="entry name" value="Sortase"/>
    <property type="match status" value="1"/>
</dbReference>